<reference evidence="1 2" key="1">
    <citation type="submission" date="2020-08" db="EMBL/GenBank/DDBJ databases">
        <authorList>
            <person name="Newling K."/>
            <person name="Davey J."/>
            <person name="Forrester S."/>
        </authorList>
    </citation>
    <scope>NUCLEOTIDE SEQUENCE [LARGE SCALE GENOMIC DNA]</scope>
    <source>
        <strain evidence="2">Crithidia deanei Carvalho (ATCC PRA-265)</strain>
    </source>
</reference>
<accession>A0A7G2CWX8</accession>
<dbReference type="EMBL" id="LR877172">
    <property type="protein sequence ID" value="CAD2222782.1"/>
    <property type="molecule type" value="Genomic_DNA"/>
</dbReference>
<dbReference type="AlphaFoldDB" id="A0A7G2CWX8"/>
<name>A0A7G2CWX8_9TRYP</name>
<protein>
    <submittedName>
        <fullName evidence="1">Leucine Rich repeat, putative</fullName>
    </submittedName>
</protein>
<proteinExistence type="predicted"/>
<sequence length="575" mass="64544">MGDHLRGPFSLDDDVEETEIPFFGERRDGLDALGEVLRKNKFLKFLDVSSNGIHGGGDRLPEEEEEIIDIVADMKETLQNKNNNNNNQNLKELAEKWDGLPLWQLTSPLLKHNQTLRVLNLSNNILKAEGTQMLSVALSTNAVLEVLDLSNNQIPPTGLYYLSKYVLSSPTSALHTLILRKNELAGKKRNNSNNKVNKTALAAAQFFAQSIQYNKNMKRLILSHNHFGAVLSSALLATIDTVEKLTELDFSYNEACGEHISSFDPTAIQSIAKMMHNHEKENNNNHQNNENIKKVPTLRRLHLAGNNIHNKGLQLLLPSGFSLITTLEVVDLSRNNIDNDGLEFISSLLLQSYVIRQLDLSFNGIESGKKLLPGLCQNTSLQGLDLSHNVLGGHPVDDEVNNNQNTNNKKQLESFAELLSAILANPNLTSLNLSYNDLTVSHFHYLSTILRQDEMGRALTQLDVSYNPKVNLIDTRKFLLELGGRPGLTSLSLSLPSAYENNENNNNNHKSILEAQLEMLRDVRTVVEESKSLVSVEAGIRVWDAKHNEDPMYHEFVTLMEQIKKKLMYNAFLKE</sequence>
<dbReference type="Pfam" id="PF13516">
    <property type="entry name" value="LRR_6"/>
    <property type="match status" value="7"/>
</dbReference>
<dbReference type="InterPro" id="IPR052394">
    <property type="entry name" value="LRR-containing"/>
</dbReference>
<gene>
    <name evidence="1" type="ORF">ADEAN_001033200</name>
</gene>
<keyword evidence="2" id="KW-1185">Reference proteome</keyword>
<dbReference type="SUPFAM" id="SSF52047">
    <property type="entry name" value="RNI-like"/>
    <property type="match status" value="1"/>
</dbReference>
<dbReference type="Gene3D" id="3.80.10.10">
    <property type="entry name" value="Ribonuclease Inhibitor"/>
    <property type="match status" value="2"/>
</dbReference>
<dbReference type="PANTHER" id="PTHR24114:SF2">
    <property type="entry name" value="F-BOX DOMAIN-CONTAINING PROTEIN-RELATED"/>
    <property type="match status" value="1"/>
</dbReference>
<dbReference type="VEuPathDB" id="TriTrypDB:ADEAN_001033200"/>
<dbReference type="InterPro" id="IPR001611">
    <property type="entry name" value="Leu-rich_rpt"/>
</dbReference>
<organism evidence="1 2">
    <name type="scientific">Angomonas deanei</name>
    <dbReference type="NCBI Taxonomy" id="59799"/>
    <lineage>
        <taxon>Eukaryota</taxon>
        <taxon>Discoba</taxon>
        <taxon>Euglenozoa</taxon>
        <taxon>Kinetoplastea</taxon>
        <taxon>Metakinetoplastina</taxon>
        <taxon>Trypanosomatida</taxon>
        <taxon>Trypanosomatidae</taxon>
        <taxon>Strigomonadinae</taxon>
        <taxon>Angomonas</taxon>
    </lineage>
</organism>
<dbReference type="InterPro" id="IPR032675">
    <property type="entry name" value="LRR_dom_sf"/>
</dbReference>
<evidence type="ECO:0000313" key="2">
    <source>
        <dbReference type="Proteomes" id="UP000515908"/>
    </source>
</evidence>
<evidence type="ECO:0000313" key="1">
    <source>
        <dbReference type="EMBL" id="CAD2222782.1"/>
    </source>
</evidence>
<dbReference type="PANTHER" id="PTHR24114">
    <property type="entry name" value="LEUCINE RICH REPEAT FAMILY PROTEIN"/>
    <property type="match status" value="1"/>
</dbReference>
<dbReference type="SMART" id="SM00368">
    <property type="entry name" value="LRR_RI"/>
    <property type="match status" value="6"/>
</dbReference>
<dbReference type="Proteomes" id="UP000515908">
    <property type="component" value="Chromosome 28"/>
</dbReference>